<sequence>MNTLKAEKRSMSIKAKRLRREGYVTGNVFGRDIQESIPVKIERTVVERLLKTCNKGSQILLDVDGQAYDVLIKDISFNAMKGIVEEIDFQALVRGEKVHSVAEVILVNHDKVMNGVLQQQLQEISYKALPEALIDKVRIDVGDMKVGDTIRVADLDIAKNKNVDLVTDLDTTVATVTAVHAAAEEPAEGTEEAASETK</sequence>
<dbReference type="InterPro" id="IPR001021">
    <property type="entry name" value="Ribosomal_bL25_long"/>
</dbReference>
<dbReference type="PANTHER" id="PTHR33284">
    <property type="entry name" value="RIBOSOMAL PROTEIN L25/GLN-TRNA SYNTHETASE, ANTI-CODON-BINDING DOMAIN-CONTAINING PROTEIN"/>
    <property type="match status" value="1"/>
</dbReference>
<evidence type="ECO:0000256" key="2">
    <source>
        <dbReference type="ARBA" id="ARBA00022884"/>
    </source>
</evidence>
<dbReference type="InterPro" id="IPR029751">
    <property type="entry name" value="Ribosomal_L25_dom"/>
</dbReference>
<dbReference type="SUPFAM" id="SSF50715">
    <property type="entry name" value="Ribosomal protein L25-like"/>
    <property type="match status" value="1"/>
</dbReference>
<dbReference type="Pfam" id="PF01386">
    <property type="entry name" value="Ribosomal_L25p"/>
    <property type="match status" value="1"/>
</dbReference>
<accession>A0A174XYH7</accession>
<dbReference type="Gene3D" id="2.40.240.10">
    <property type="entry name" value="Ribosomal Protein L25, Chain P"/>
    <property type="match status" value="1"/>
</dbReference>
<feature type="domain" description="Large ribosomal subunit protein bL25 L25" evidence="5">
    <location>
        <begin position="4"/>
        <end position="89"/>
    </location>
</feature>
<dbReference type="InterPro" id="IPR037121">
    <property type="entry name" value="Ribosomal_bL25_C"/>
</dbReference>
<dbReference type="InterPro" id="IPR011035">
    <property type="entry name" value="Ribosomal_bL25/Gln-tRNA_synth"/>
</dbReference>
<feature type="domain" description="Large ribosomal subunit protein bL25 beta" evidence="6">
    <location>
        <begin position="98"/>
        <end position="178"/>
    </location>
</feature>
<organism evidence="7 8">
    <name type="scientific">Hungatella hathewayi</name>
    <dbReference type="NCBI Taxonomy" id="154046"/>
    <lineage>
        <taxon>Bacteria</taxon>
        <taxon>Bacillati</taxon>
        <taxon>Bacillota</taxon>
        <taxon>Clostridia</taxon>
        <taxon>Lachnospirales</taxon>
        <taxon>Lachnospiraceae</taxon>
        <taxon>Hungatella</taxon>
    </lineage>
</organism>
<evidence type="ECO:0000259" key="6">
    <source>
        <dbReference type="Pfam" id="PF14693"/>
    </source>
</evidence>
<keyword evidence="4" id="KW-0687">Ribonucleoprotein</keyword>
<dbReference type="OrthoDB" id="9790002at2"/>
<evidence type="ECO:0000313" key="8">
    <source>
        <dbReference type="Proteomes" id="UP000434223"/>
    </source>
</evidence>
<protein>
    <submittedName>
        <fullName evidence="7">50S ribosomal protein L25</fullName>
    </submittedName>
</protein>
<dbReference type="InterPro" id="IPR020930">
    <property type="entry name" value="Ribosomal_uL5_bac-type"/>
</dbReference>
<dbReference type="EMBL" id="WNME01000049">
    <property type="protein sequence ID" value="MUB67150.1"/>
    <property type="molecule type" value="Genomic_DNA"/>
</dbReference>
<dbReference type="RefSeq" id="WP_022033361.1">
    <property type="nucleotide sequence ID" value="NZ_CAJKZF010000083.1"/>
</dbReference>
<dbReference type="Proteomes" id="UP000434223">
    <property type="component" value="Unassembled WGS sequence"/>
</dbReference>
<dbReference type="AlphaFoldDB" id="A0A174XYH7"/>
<dbReference type="InterPro" id="IPR020056">
    <property type="entry name" value="Rbsml_bL25/Gln-tRNA_synth_N"/>
</dbReference>
<dbReference type="GO" id="GO:0003735">
    <property type="term" value="F:structural constituent of ribosome"/>
    <property type="evidence" value="ECO:0007669"/>
    <property type="project" value="InterPro"/>
</dbReference>
<evidence type="ECO:0000313" key="7">
    <source>
        <dbReference type="EMBL" id="MUB67150.1"/>
    </source>
</evidence>
<gene>
    <name evidence="7" type="ORF">GNE07_29475</name>
</gene>
<evidence type="ECO:0000259" key="5">
    <source>
        <dbReference type="Pfam" id="PF01386"/>
    </source>
</evidence>
<reference evidence="7 8" key="1">
    <citation type="submission" date="2019-09" db="EMBL/GenBank/DDBJ databases">
        <title>Draft genome sequencing of Hungatella hathewayi 123Y-2.</title>
        <authorList>
            <person name="Lv Q."/>
            <person name="Li S."/>
        </authorList>
    </citation>
    <scope>NUCLEOTIDE SEQUENCE [LARGE SCALE GENOMIC DNA]</scope>
    <source>
        <strain evidence="7 8">123Y-2</strain>
    </source>
</reference>
<dbReference type="PANTHER" id="PTHR33284:SF1">
    <property type="entry name" value="RIBOSOMAL PROTEIN L25_GLN-TRNA SYNTHETASE, ANTI-CODON-BINDING DOMAIN-CONTAINING PROTEIN"/>
    <property type="match status" value="1"/>
</dbReference>
<dbReference type="InterPro" id="IPR020057">
    <property type="entry name" value="Ribosomal_bL25_b-dom"/>
</dbReference>
<dbReference type="Pfam" id="PF14693">
    <property type="entry name" value="Ribosomal_TL5_C"/>
    <property type="match status" value="1"/>
</dbReference>
<keyword evidence="3 7" id="KW-0689">Ribosomal protein</keyword>
<evidence type="ECO:0000256" key="4">
    <source>
        <dbReference type="ARBA" id="ARBA00023274"/>
    </source>
</evidence>
<keyword evidence="1" id="KW-0699">rRNA-binding</keyword>
<dbReference type="GO" id="GO:0022625">
    <property type="term" value="C:cytosolic large ribosomal subunit"/>
    <property type="evidence" value="ECO:0007669"/>
    <property type="project" value="TreeGrafter"/>
</dbReference>
<dbReference type="GeneID" id="93150141"/>
<dbReference type="CDD" id="cd00495">
    <property type="entry name" value="Ribosomal_L25_TL5_CTC"/>
    <property type="match status" value="1"/>
</dbReference>
<dbReference type="Gene3D" id="2.170.120.20">
    <property type="entry name" value="Ribosomal protein L25, beta domain"/>
    <property type="match status" value="1"/>
</dbReference>
<dbReference type="GO" id="GO:0008097">
    <property type="term" value="F:5S rRNA binding"/>
    <property type="evidence" value="ECO:0007669"/>
    <property type="project" value="InterPro"/>
</dbReference>
<proteinExistence type="predicted"/>
<evidence type="ECO:0000256" key="3">
    <source>
        <dbReference type="ARBA" id="ARBA00022980"/>
    </source>
</evidence>
<dbReference type="NCBIfam" id="TIGR00731">
    <property type="entry name" value="bL25_bact_ctc"/>
    <property type="match status" value="1"/>
</dbReference>
<dbReference type="GO" id="GO:0006412">
    <property type="term" value="P:translation"/>
    <property type="evidence" value="ECO:0007669"/>
    <property type="project" value="InterPro"/>
</dbReference>
<keyword evidence="2" id="KW-0694">RNA-binding</keyword>
<comment type="caution">
    <text evidence="7">The sequence shown here is derived from an EMBL/GenBank/DDBJ whole genome shotgun (WGS) entry which is preliminary data.</text>
</comment>
<evidence type="ECO:0000256" key="1">
    <source>
        <dbReference type="ARBA" id="ARBA00022730"/>
    </source>
</evidence>
<name>A0A174XYH7_9FIRM</name>